<dbReference type="AlphaFoldDB" id="A0AAX4JCA8"/>
<protein>
    <submittedName>
        <fullName evidence="1">Uncharacterized protein</fullName>
    </submittedName>
</protein>
<dbReference type="KEGG" id="vnx:VNE69_05169"/>
<proteinExistence type="predicted"/>
<keyword evidence="2" id="KW-1185">Reference proteome</keyword>
<organism evidence="1 2">
    <name type="scientific">Vairimorpha necatrix</name>
    <dbReference type="NCBI Taxonomy" id="6039"/>
    <lineage>
        <taxon>Eukaryota</taxon>
        <taxon>Fungi</taxon>
        <taxon>Fungi incertae sedis</taxon>
        <taxon>Microsporidia</taxon>
        <taxon>Nosematidae</taxon>
        <taxon>Vairimorpha</taxon>
    </lineage>
</organism>
<dbReference type="GeneID" id="90541393"/>
<name>A0AAX4JCA8_9MICR</name>
<evidence type="ECO:0000313" key="1">
    <source>
        <dbReference type="EMBL" id="WUR03580.1"/>
    </source>
</evidence>
<reference evidence="1" key="1">
    <citation type="journal article" date="2024" name="BMC Genomics">
        <title>Functional annotation of a divergent genome using sequence and structure-based similarity.</title>
        <authorList>
            <person name="Svedberg D."/>
            <person name="Winiger R.R."/>
            <person name="Berg A."/>
            <person name="Sharma H."/>
            <person name="Tellgren-Roth C."/>
            <person name="Debrunner-Vossbrinck B.A."/>
            <person name="Vossbrinck C.R."/>
            <person name="Barandun J."/>
        </authorList>
    </citation>
    <scope>NUCLEOTIDE SEQUENCE</scope>
    <source>
        <strain evidence="1">Illinois isolate</strain>
    </source>
</reference>
<gene>
    <name evidence="1" type="ORF">VNE69_05169</name>
</gene>
<dbReference type="EMBL" id="CP142730">
    <property type="protein sequence ID" value="WUR03580.1"/>
    <property type="molecule type" value="Genomic_DNA"/>
</dbReference>
<sequence>MLFISIFFSQNIQSSTANLSTDKKNREYQKCTNTFYSEESKFNVNLPSKKNKKISNLLLDSILDKMTFPIKMHSEWPKKLNGTEYEILRKDIDYDTFFLHLIFNKELNNDFTGKEKVVDSIMYNLRIVTSKMYNLFFCINFNVSDLNLDILRLIVDKYINVEFTEKDCIFSKIFNASDFNTMFNELRESIGLKGDIYDTHEKVSPRTINELRDSIDTDKDITDRSGNVYNHATTLDFNTGSVLQLGSLIGIGYLNHNNFLLN</sequence>
<dbReference type="RefSeq" id="XP_065329725.1">
    <property type="nucleotide sequence ID" value="XM_065473653.1"/>
</dbReference>
<dbReference type="Proteomes" id="UP001334084">
    <property type="component" value="Chromosome 5"/>
</dbReference>
<accession>A0AAX4JCA8</accession>
<evidence type="ECO:0000313" key="2">
    <source>
        <dbReference type="Proteomes" id="UP001334084"/>
    </source>
</evidence>